<evidence type="ECO:0000313" key="1">
    <source>
        <dbReference type="EMBL" id="KAH9412491.1"/>
    </source>
</evidence>
<evidence type="ECO:0000313" key="2">
    <source>
        <dbReference type="Proteomes" id="UP000887458"/>
    </source>
</evidence>
<comment type="caution">
    <text evidence="1">The sequence shown here is derived from an EMBL/GenBank/DDBJ whole genome shotgun (WGS) entry which is preliminary data.</text>
</comment>
<reference evidence="1 2" key="1">
    <citation type="journal article" date="2018" name="J. Allergy Clin. Immunol.">
        <title>High-quality assembly of Dermatophagoides pteronyssinus genome and transcriptome reveals a wide range of novel allergens.</title>
        <authorList>
            <person name="Liu X.Y."/>
            <person name="Yang K.Y."/>
            <person name="Wang M.Q."/>
            <person name="Kwok J.S."/>
            <person name="Zeng X."/>
            <person name="Yang Z."/>
            <person name="Xiao X.J."/>
            <person name="Lau C.P."/>
            <person name="Li Y."/>
            <person name="Huang Z.M."/>
            <person name="Ba J.G."/>
            <person name="Yim A.K."/>
            <person name="Ouyang C.Y."/>
            <person name="Ngai S.M."/>
            <person name="Chan T.F."/>
            <person name="Leung E.L."/>
            <person name="Liu L."/>
            <person name="Liu Z.G."/>
            <person name="Tsui S.K."/>
        </authorList>
    </citation>
    <scope>NUCLEOTIDE SEQUENCE [LARGE SCALE GENOMIC DNA]</scope>
    <source>
        <strain evidence="1">Derp</strain>
    </source>
</reference>
<dbReference type="EMBL" id="NJHN03000129">
    <property type="protein sequence ID" value="KAH9412491.1"/>
    <property type="molecule type" value="Genomic_DNA"/>
</dbReference>
<protein>
    <submittedName>
        <fullName evidence="1">Uncharacterized protein</fullName>
    </submittedName>
</protein>
<proteinExistence type="predicted"/>
<sequence length="109" mass="12688">MIIDPFPKDYDHRIIDSNVDVVVVDVDEDDERIYLGSLLRTYRTYGTSTSSPLSSLQQISNTNDFTYGSIRFFDTRFNTSVIFNGIRSSQRYLARSLLYPNDVRFENNQ</sequence>
<gene>
    <name evidence="1" type="ORF">DERP_006452</name>
</gene>
<keyword evidence="2" id="KW-1185">Reference proteome</keyword>
<organism evidence="1 2">
    <name type="scientific">Dermatophagoides pteronyssinus</name>
    <name type="common">European house dust mite</name>
    <dbReference type="NCBI Taxonomy" id="6956"/>
    <lineage>
        <taxon>Eukaryota</taxon>
        <taxon>Metazoa</taxon>
        <taxon>Ecdysozoa</taxon>
        <taxon>Arthropoda</taxon>
        <taxon>Chelicerata</taxon>
        <taxon>Arachnida</taxon>
        <taxon>Acari</taxon>
        <taxon>Acariformes</taxon>
        <taxon>Sarcoptiformes</taxon>
        <taxon>Astigmata</taxon>
        <taxon>Psoroptidia</taxon>
        <taxon>Analgoidea</taxon>
        <taxon>Pyroglyphidae</taxon>
        <taxon>Dermatophagoidinae</taxon>
        <taxon>Dermatophagoides</taxon>
    </lineage>
</organism>
<reference evidence="1 2" key="2">
    <citation type="journal article" date="2022" name="Mol. Biol. Evol.">
        <title>Comparative Genomics Reveals Insights into the Divergent Evolution of Astigmatic Mites and Household Pest Adaptations.</title>
        <authorList>
            <person name="Xiong Q."/>
            <person name="Wan A.T."/>
            <person name="Liu X."/>
            <person name="Fung C.S."/>
            <person name="Xiao X."/>
            <person name="Malainual N."/>
            <person name="Hou J."/>
            <person name="Wang L."/>
            <person name="Wang M."/>
            <person name="Yang K.Y."/>
            <person name="Cui Y."/>
            <person name="Leung E.L."/>
            <person name="Nong W."/>
            <person name="Shin S.K."/>
            <person name="Au S.W."/>
            <person name="Jeong K.Y."/>
            <person name="Chew F.T."/>
            <person name="Hui J.H."/>
            <person name="Leung T.F."/>
            <person name="Tungtrongchitr A."/>
            <person name="Zhong N."/>
            <person name="Liu Z."/>
            <person name="Tsui S.K."/>
        </authorList>
    </citation>
    <scope>NUCLEOTIDE SEQUENCE [LARGE SCALE GENOMIC DNA]</scope>
    <source>
        <strain evidence="1">Derp</strain>
    </source>
</reference>
<dbReference type="Proteomes" id="UP000887458">
    <property type="component" value="Unassembled WGS sequence"/>
</dbReference>
<name>A0ABQ8IQ64_DERPT</name>
<accession>A0ABQ8IQ64</accession>